<keyword evidence="2" id="KW-0812">Transmembrane</keyword>
<dbReference type="PANTHER" id="PTHR33429">
    <property type="entry name" value="OS02G0708000 PROTEIN-RELATED"/>
    <property type="match status" value="1"/>
</dbReference>
<keyword evidence="2" id="KW-1133">Transmembrane helix</keyword>
<protein>
    <recommendedName>
        <fullName evidence="4">Transmembrane protein</fullName>
    </recommendedName>
</protein>
<dbReference type="OrthoDB" id="650435at2759"/>
<feature type="region of interest" description="Disordered" evidence="1">
    <location>
        <begin position="63"/>
        <end position="107"/>
    </location>
</feature>
<reference evidence="3" key="1">
    <citation type="submission" date="2019-09" db="EMBL/GenBank/DDBJ databases">
        <authorList>
            <person name="Zhang L."/>
        </authorList>
    </citation>
    <scope>NUCLEOTIDE SEQUENCE</scope>
</reference>
<dbReference type="EMBL" id="LR721787">
    <property type="protein sequence ID" value="VVW79100.1"/>
    <property type="molecule type" value="Genomic_DNA"/>
</dbReference>
<dbReference type="Gramene" id="NC9G0146140.1">
    <property type="protein sequence ID" value="NC9G0146140.1:cds"/>
    <property type="gene ID" value="NC9G0146140"/>
</dbReference>
<keyword evidence="2" id="KW-0472">Membrane</keyword>
<sequence>MSLPVPFQSQPTVGYPHPVVANGTPHSKGTFGPVFAVLAVITVLAAIACCIGRLCARRYSRPKTRHDRTFDARADPESGMKEGMPRVRPTDHKHPKEAKVVDNVPAK</sequence>
<accession>A0A5K1GP93</accession>
<dbReference type="PANTHER" id="PTHR33429:SF7">
    <property type="entry name" value="OS02G0708000 PROTEIN"/>
    <property type="match status" value="1"/>
</dbReference>
<proteinExistence type="predicted"/>
<organism evidence="3">
    <name type="scientific">Nymphaea colorata</name>
    <name type="common">pocket water lily</name>
    <dbReference type="NCBI Taxonomy" id="210225"/>
    <lineage>
        <taxon>Eukaryota</taxon>
        <taxon>Viridiplantae</taxon>
        <taxon>Streptophyta</taxon>
        <taxon>Embryophyta</taxon>
        <taxon>Tracheophyta</taxon>
        <taxon>Spermatophyta</taxon>
        <taxon>Magnoliopsida</taxon>
        <taxon>Nymphaeales</taxon>
        <taxon>Nymphaeaceae</taxon>
        <taxon>Nymphaea</taxon>
    </lineage>
</organism>
<dbReference type="OMA" id="IACCIGR"/>
<dbReference type="AlphaFoldDB" id="A0A5K1GP93"/>
<evidence type="ECO:0000256" key="2">
    <source>
        <dbReference type="SAM" id="Phobius"/>
    </source>
</evidence>
<evidence type="ECO:0000256" key="1">
    <source>
        <dbReference type="SAM" id="MobiDB-lite"/>
    </source>
</evidence>
<feature type="transmembrane region" description="Helical" evidence="2">
    <location>
        <begin position="34"/>
        <end position="56"/>
    </location>
</feature>
<feature type="compositionally biased region" description="Basic and acidic residues" evidence="1">
    <location>
        <begin position="67"/>
        <end position="100"/>
    </location>
</feature>
<gene>
    <name evidence="3" type="ORF">NYM_LOCUS26918</name>
</gene>
<evidence type="ECO:0000313" key="3">
    <source>
        <dbReference type="EMBL" id="VVW79100.1"/>
    </source>
</evidence>
<evidence type="ECO:0008006" key="4">
    <source>
        <dbReference type="Google" id="ProtNLM"/>
    </source>
</evidence>
<name>A0A5K1GP93_9MAGN</name>